<keyword evidence="7 11" id="KW-0326">Glycosidase</keyword>
<keyword evidence="4" id="KW-0963">Cytoplasm</keyword>
<evidence type="ECO:0000256" key="12">
    <source>
        <dbReference type="SAM" id="MobiDB-lite"/>
    </source>
</evidence>
<feature type="region of interest" description="Disordered" evidence="12">
    <location>
        <begin position="519"/>
        <end position="552"/>
    </location>
</feature>
<dbReference type="Gene3D" id="3.20.20.80">
    <property type="entry name" value="Glycosidases"/>
    <property type="match status" value="1"/>
</dbReference>
<evidence type="ECO:0000256" key="11">
    <source>
        <dbReference type="RuleBase" id="RU004468"/>
    </source>
</evidence>
<organism evidence="13 14">
    <name type="scientific">Coffea canephora</name>
    <name type="common">Robusta coffee</name>
    <dbReference type="NCBI Taxonomy" id="49390"/>
    <lineage>
        <taxon>Eukaryota</taxon>
        <taxon>Viridiplantae</taxon>
        <taxon>Streptophyta</taxon>
        <taxon>Embryophyta</taxon>
        <taxon>Tracheophyta</taxon>
        <taxon>Spermatophyta</taxon>
        <taxon>Magnoliopsida</taxon>
        <taxon>eudicotyledons</taxon>
        <taxon>Gunneridae</taxon>
        <taxon>Pentapetalae</taxon>
        <taxon>asterids</taxon>
        <taxon>lamiids</taxon>
        <taxon>Gentianales</taxon>
        <taxon>Rubiaceae</taxon>
        <taxon>Ixoroideae</taxon>
        <taxon>Gardenieae complex</taxon>
        <taxon>Bertiereae - Coffeeae clade</taxon>
        <taxon>Coffeeae</taxon>
        <taxon>Coffea</taxon>
    </lineage>
</organism>
<accession>A0A068UF33</accession>
<dbReference type="PANTHER" id="PTHR10353">
    <property type="entry name" value="GLYCOSYL HYDROLASE"/>
    <property type="match status" value="1"/>
</dbReference>
<dbReference type="STRING" id="49390.A0A068UF33"/>
<reference evidence="14" key="1">
    <citation type="journal article" date="2014" name="Science">
        <title>The coffee genome provides insight into the convergent evolution of caffeine biosynthesis.</title>
        <authorList>
            <person name="Denoeud F."/>
            <person name="Carretero-Paulet L."/>
            <person name="Dereeper A."/>
            <person name="Droc G."/>
            <person name="Guyot R."/>
            <person name="Pietrella M."/>
            <person name="Zheng C."/>
            <person name="Alberti A."/>
            <person name="Anthony F."/>
            <person name="Aprea G."/>
            <person name="Aury J.M."/>
            <person name="Bento P."/>
            <person name="Bernard M."/>
            <person name="Bocs S."/>
            <person name="Campa C."/>
            <person name="Cenci A."/>
            <person name="Combes M.C."/>
            <person name="Crouzillat D."/>
            <person name="Da Silva C."/>
            <person name="Daddiego L."/>
            <person name="De Bellis F."/>
            <person name="Dussert S."/>
            <person name="Garsmeur O."/>
            <person name="Gayraud T."/>
            <person name="Guignon V."/>
            <person name="Jahn K."/>
            <person name="Jamilloux V."/>
            <person name="Joet T."/>
            <person name="Labadie K."/>
            <person name="Lan T."/>
            <person name="Leclercq J."/>
            <person name="Lepelley M."/>
            <person name="Leroy T."/>
            <person name="Li L.T."/>
            <person name="Librado P."/>
            <person name="Lopez L."/>
            <person name="Munoz A."/>
            <person name="Noel B."/>
            <person name="Pallavicini A."/>
            <person name="Perrotta G."/>
            <person name="Poncet V."/>
            <person name="Pot D."/>
            <person name="Priyono X."/>
            <person name="Rigoreau M."/>
            <person name="Rouard M."/>
            <person name="Rozas J."/>
            <person name="Tranchant-Dubreuil C."/>
            <person name="VanBuren R."/>
            <person name="Zhang Q."/>
            <person name="Andrade A.C."/>
            <person name="Argout X."/>
            <person name="Bertrand B."/>
            <person name="de Kochko A."/>
            <person name="Graziosi G."/>
            <person name="Henry R.J."/>
            <person name="Jayarama X."/>
            <person name="Ming R."/>
            <person name="Nagai C."/>
            <person name="Rounsley S."/>
            <person name="Sankoff D."/>
            <person name="Giuliano G."/>
            <person name="Albert V.A."/>
            <person name="Wincker P."/>
            <person name="Lashermes P."/>
        </authorList>
    </citation>
    <scope>NUCLEOTIDE SEQUENCE [LARGE SCALE GENOMIC DNA]</scope>
    <source>
        <strain evidence="14">cv. DH200-94</strain>
    </source>
</reference>
<feature type="active site" description="Nucleophile" evidence="9">
    <location>
        <position position="403"/>
    </location>
</feature>
<dbReference type="GO" id="GO:0033075">
    <property type="term" value="P:isoquinoline alkaloid biosynthetic process"/>
    <property type="evidence" value="ECO:0007669"/>
    <property type="project" value="UniProtKB-ARBA"/>
</dbReference>
<dbReference type="GO" id="GO:0005829">
    <property type="term" value="C:cytosol"/>
    <property type="evidence" value="ECO:0007669"/>
    <property type="project" value="UniProtKB-SubCell"/>
</dbReference>
<evidence type="ECO:0008006" key="15">
    <source>
        <dbReference type="Google" id="ProtNLM"/>
    </source>
</evidence>
<dbReference type="PROSITE" id="PS00653">
    <property type="entry name" value="GLYCOSYL_HYDROL_F1_2"/>
    <property type="match status" value="1"/>
</dbReference>
<evidence type="ECO:0000256" key="1">
    <source>
        <dbReference type="ARBA" id="ARBA00004514"/>
    </source>
</evidence>
<comment type="similarity">
    <text evidence="3 10">Belongs to the glycosyl hydrolase 1 family.</text>
</comment>
<sequence length="552" mass="63511">MEIHRSDFPPEFLFGAATSSYQIEGGVREGGRGLSNWDFLCNSTPGKAQGQNGNVACYSYGLYKEDVKICKKLGLDSYRFSISWSRVLPGGRLSAGVNREGIQYYNNLIDELLANGIQPFVTLHHFEVPQILEEQYGGFLDKRIIKDYLDLAELCFWEFGDRVKYWTTFNEPWTFIYFGYVTGQFPPCRGSSSEEHAKLSAVQHKTHLRNPLVCEDGDPGVEPYTAARNLLLAHAEAVDLYRKKFKAQGGQIGITLVAHWFEPFHHHSERDIHAAQRVQDFMLGWFMDPITYGRYPKSMTDNVPPERLQRFSEEESIQLRGSYDFLGLNYYTARYVVAASVLHSGPPSYITDQHGTQKNKGPDGNPIGEPTECDWLFSYPKGMHKILHYIKQRYNDPPIFITENGLADKNHPDYTVSEACNDETRIEYLREHLKEIRLAMIGNRVNVKGYFIWSLMDNFEWASGYNYRFGLVYVNFTDRYLSRFPKNSALWYMNFLDKKYRPIPHPLKNNALLEDETISPTSTSPLPYQTNAPNSGEMVVHEGTPTKRHRKT</sequence>
<evidence type="ECO:0000313" key="13">
    <source>
        <dbReference type="EMBL" id="CDP06799.1"/>
    </source>
</evidence>
<dbReference type="PANTHER" id="PTHR10353:SF137">
    <property type="entry name" value="MYROSINASE 3-RELATED"/>
    <property type="match status" value="1"/>
</dbReference>
<evidence type="ECO:0000256" key="4">
    <source>
        <dbReference type="ARBA" id="ARBA00022490"/>
    </source>
</evidence>
<evidence type="ECO:0000256" key="8">
    <source>
        <dbReference type="ARBA" id="ARBA00093183"/>
    </source>
</evidence>
<dbReference type="EMBL" id="HG739107">
    <property type="protein sequence ID" value="CDP06799.1"/>
    <property type="molecule type" value="Genomic_DNA"/>
</dbReference>
<name>A0A068UF33_COFCA</name>
<dbReference type="AlphaFoldDB" id="A0A068UF33"/>
<dbReference type="OMA" id="HSERDIH"/>
<dbReference type="InterPro" id="IPR018120">
    <property type="entry name" value="Glyco_hydro_1_AS"/>
</dbReference>
<dbReference type="InterPro" id="IPR001360">
    <property type="entry name" value="Glyco_hydro_1"/>
</dbReference>
<dbReference type="Proteomes" id="UP000295252">
    <property type="component" value="Chromosome IV"/>
</dbReference>
<dbReference type="FunFam" id="3.20.20.80:FF:000022">
    <property type="entry name" value="Beta-glucosidase 11"/>
    <property type="match status" value="1"/>
</dbReference>
<evidence type="ECO:0000256" key="6">
    <source>
        <dbReference type="ARBA" id="ARBA00022801"/>
    </source>
</evidence>
<dbReference type="InterPro" id="IPR017853">
    <property type="entry name" value="GH"/>
</dbReference>
<evidence type="ECO:0000256" key="2">
    <source>
        <dbReference type="ARBA" id="ARBA00004913"/>
    </source>
</evidence>
<dbReference type="SUPFAM" id="SSF51445">
    <property type="entry name" value="(Trans)glycosidases"/>
    <property type="match status" value="1"/>
</dbReference>
<dbReference type="InParanoid" id="A0A068UF33"/>
<dbReference type="PROSITE" id="PS00572">
    <property type="entry name" value="GLYCOSYL_HYDROL_F1_1"/>
    <property type="match status" value="1"/>
</dbReference>
<dbReference type="OrthoDB" id="65569at2759"/>
<dbReference type="GO" id="GO:0009251">
    <property type="term" value="P:glucan catabolic process"/>
    <property type="evidence" value="ECO:0007669"/>
    <property type="project" value="UniProtKB-ARBA"/>
</dbReference>
<dbReference type="Pfam" id="PF00232">
    <property type="entry name" value="Glyco_hydro_1"/>
    <property type="match status" value="1"/>
</dbReference>
<gene>
    <name evidence="13" type="ORF">GSCOC_T00023779001</name>
</gene>
<evidence type="ECO:0000256" key="10">
    <source>
        <dbReference type="RuleBase" id="RU003690"/>
    </source>
</evidence>
<keyword evidence="5" id="KW-0017">Alkaloid metabolism</keyword>
<dbReference type="Gramene" id="CDP06799">
    <property type="protein sequence ID" value="CDP06799"/>
    <property type="gene ID" value="GSCOC_T00023779001"/>
</dbReference>
<protein>
    <recommendedName>
        <fullName evidence="15">Beta-glucosidase</fullName>
    </recommendedName>
</protein>
<comment type="pathway">
    <text evidence="2">Alkaloid biosynthesis.</text>
</comment>
<comment type="subcellular location">
    <subcellularLocation>
        <location evidence="1">Cytoplasm</location>
        <location evidence="1">Cytosol</location>
    </subcellularLocation>
</comment>
<evidence type="ECO:0000313" key="14">
    <source>
        <dbReference type="Proteomes" id="UP000295252"/>
    </source>
</evidence>
<dbReference type="InterPro" id="IPR033132">
    <property type="entry name" value="GH_1_N_CS"/>
</dbReference>
<keyword evidence="6 11" id="KW-0378">Hydrolase</keyword>
<evidence type="ECO:0000256" key="5">
    <source>
        <dbReference type="ARBA" id="ARBA00022589"/>
    </source>
</evidence>
<evidence type="ECO:0000256" key="9">
    <source>
        <dbReference type="PROSITE-ProRule" id="PRU10055"/>
    </source>
</evidence>
<evidence type="ECO:0000256" key="3">
    <source>
        <dbReference type="ARBA" id="ARBA00010838"/>
    </source>
</evidence>
<proteinExistence type="inferred from homology"/>
<comment type="catalytic activity">
    <reaction evidence="8">
        <text>deacetylisoipecoside + H2O = deacetylisoipecoside aglycone + D-glucose</text>
        <dbReference type="Rhea" id="RHEA:78887"/>
        <dbReference type="ChEBI" id="CHEBI:4167"/>
        <dbReference type="ChEBI" id="CHEBI:15377"/>
        <dbReference type="ChEBI" id="CHEBI:58091"/>
        <dbReference type="ChEBI" id="CHEBI:229557"/>
    </reaction>
    <physiologicalReaction direction="left-to-right" evidence="8">
        <dbReference type="Rhea" id="RHEA:78888"/>
    </physiologicalReaction>
</comment>
<dbReference type="PhylomeDB" id="A0A068UF33"/>
<feature type="compositionally biased region" description="Polar residues" evidence="12">
    <location>
        <begin position="519"/>
        <end position="534"/>
    </location>
</feature>
<keyword evidence="14" id="KW-1185">Reference proteome</keyword>
<dbReference type="GO" id="GO:0008422">
    <property type="term" value="F:beta-glucosidase activity"/>
    <property type="evidence" value="ECO:0007669"/>
    <property type="project" value="TreeGrafter"/>
</dbReference>
<dbReference type="PRINTS" id="PR00131">
    <property type="entry name" value="GLHYDRLASE1"/>
</dbReference>
<evidence type="ECO:0000256" key="7">
    <source>
        <dbReference type="ARBA" id="ARBA00023295"/>
    </source>
</evidence>